<evidence type="ECO:0000256" key="3">
    <source>
        <dbReference type="SAM" id="Phobius"/>
    </source>
</evidence>
<feature type="transmembrane region" description="Helical" evidence="3">
    <location>
        <begin position="6"/>
        <end position="24"/>
    </location>
</feature>
<accession>A0ABD1F4T2</accession>
<dbReference type="InterPro" id="IPR040248">
    <property type="entry name" value="RRBP1"/>
</dbReference>
<sequence>MDITTPLIFLSIFIFACMSLFLVYKYGIKKKSYEEVLAEQRKQTSALLGAKPKLKEKKLNKKAAKKLNREKTNENVTPDHDITEVDVLSDEISDNKEKEVKSKGDSKGKNQRKPSKVHVEFKEPEKVPVVEKEVKEVFQTKDAIHKSEVAKEDKKTGKKSKQTKQQDDKKTIVNIDTKPVEKEKPKSSGEKDRSKIVVDKEKPKTLEKSNEEKSSDTEKEKPEEEKPLAVKSATSLQVAPLNSAKEKKKKKNDAISKQQIIAERDQLIHSIRNAELSRTEVQLLIDLLLNKQLEAPIIDDWSEGKSDPVQKLKKQLADKEKQLQDEQEALAGVQAKLKEVRIEQSNERTQLQQKLKRAEESKIDIVAAHNRLQQKILELEDLLNKERSNYQIVLNDYKALQLQSKQLESTLISYQETEIVIHNLKAENLHLTKECQLLTQQMQEQDRNYQSLVQQLQNIEMNHSYALSAHQEEVRKMAENHHIEEQKFKEIIEHLNVEIQKLQEKNHAQLNGSSDAHKEHEMEILNLTNELSSVKSELKSVNQTFVEIKQQYQDQLTVSQEKYNQLKIELDEQQNKNNELRKKNWKVVEALNAAESRNKSAIKQENVNEIMSDLKAKEQNAQKEFLQRLFPELSSLQSLATKENWLNEYELAIRDHITQLQSNPATLETSEKSPELIKLQNEVLKYQKIIDETEGILKQLESHIDKEERSWRSQLNQKEAEIEELKTQNIFQANNGEACPNTPDSNGIQFAYKCIEKSLPVIIAELELKVEQLESELTAEKAEKLKLLEERQRLTNGPEVKIIHTDSTATVEKLSEEVDRLRELLNKREQNENSEDGIYQNGATS</sequence>
<comment type="caution">
    <text evidence="4">The sequence shown here is derived from an EMBL/GenBank/DDBJ whole genome shotgun (WGS) entry which is preliminary data.</text>
</comment>
<feature type="compositionally biased region" description="Basic and acidic residues" evidence="2">
    <location>
        <begin position="117"/>
        <end position="155"/>
    </location>
</feature>
<feature type="compositionally biased region" description="Basic and acidic residues" evidence="2">
    <location>
        <begin position="67"/>
        <end position="83"/>
    </location>
</feature>
<feature type="compositionally biased region" description="Basic and acidic residues" evidence="2">
    <location>
        <begin position="178"/>
        <end position="228"/>
    </location>
</feature>
<dbReference type="Proteomes" id="UP001566132">
    <property type="component" value="Unassembled WGS sequence"/>
</dbReference>
<proteinExistence type="predicted"/>
<feature type="compositionally biased region" description="Basic and acidic residues" evidence="2">
    <location>
        <begin position="93"/>
        <end position="108"/>
    </location>
</feature>
<evidence type="ECO:0000256" key="2">
    <source>
        <dbReference type="SAM" id="MobiDB-lite"/>
    </source>
</evidence>
<organism evidence="4 5">
    <name type="scientific">Hypothenemus hampei</name>
    <name type="common">Coffee berry borer</name>
    <dbReference type="NCBI Taxonomy" id="57062"/>
    <lineage>
        <taxon>Eukaryota</taxon>
        <taxon>Metazoa</taxon>
        <taxon>Ecdysozoa</taxon>
        <taxon>Arthropoda</taxon>
        <taxon>Hexapoda</taxon>
        <taxon>Insecta</taxon>
        <taxon>Pterygota</taxon>
        <taxon>Neoptera</taxon>
        <taxon>Endopterygota</taxon>
        <taxon>Coleoptera</taxon>
        <taxon>Polyphaga</taxon>
        <taxon>Cucujiformia</taxon>
        <taxon>Curculionidae</taxon>
        <taxon>Scolytinae</taxon>
        <taxon>Hypothenemus</taxon>
    </lineage>
</organism>
<feature type="coiled-coil region" evidence="1">
    <location>
        <begin position="309"/>
        <end position="624"/>
    </location>
</feature>
<dbReference type="PANTHER" id="PTHR18939:SF4">
    <property type="entry name" value="RIBOSOME-BINDING PROTEIN 1"/>
    <property type="match status" value="1"/>
</dbReference>
<evidence type="ECO:0008006" key="6">
    <source>
        <dbReference type="Google" id="ProtNLM"/>
    </source>
</evidence>
<dbReference type="EMBL" id="JBDJPC010000002">
    <property type="protein sequence ID" value="KAL1512473.1"/>
    <property type="molecule type" value="Genomic_DNA"/>
</dbReference>
<keyword evidence="3" id="KW-1133">Transmembrane helix</keyword>
<evidence type="ECO:0000313" key="5">
    <source>
        <dbReference type="Proteomes" id="UP001566132"/>
    </source>
</evidence>
<evidence type="ECO:0000313" key="4">
    <source>
        <dbReference type="EMBL" id="KAL1512473.1"/>
    </source>
</evidence>
<keyword evidence="3" id="KW-0812">Transmembrane</keyword>
<reference evidence="4 5" key="1">
    <citation type="submission" date="2024-05" db="EMBL/GenBank/DDBJ databases">
        <title>Genetic variation in Jamaican populations of the coffee berry borer (Hypothenemus hampei).</title>
        <authorList>
            <person name="Errbii M."/>
            <person name="Myrie A."/>
        </authorList>
    </citation>
    <scope>NUCLEOTIDE SEQUENCE [LARGE SCALE GENOMIC DNA]</scope>
    <source>
        <strain evidence="4">JA-Hopewell-2020-01-JO</strain>
        <tissue evidence="4">Whole body</tissue>
    </source>
</reference>
<protein>
    <recommendedName>
        <fullName evidence="6">Ribosome-binding protein 1</fullName>
    </recommendedName>
</protein>
<dbReference type="AlphaFoldDB" id="A0ABD1F4T2"/>
<keyword evidence="1" id="KW-0175">Coiled coil</keyword>
<feature type="coiled-coil region" evidence="1">
    <location>
        <begin position="690"/>
        <end position="735"/>
    </location>
</feature>
<name>A0ABD1F4T2_HYPHA</name>
<feature type="region of interest" description="Disordered" evidence="2">
    <location>
        <begin position="59"/>
        <end position="255"/>
    </location>
</feature>
<keyword evidence="5" id="KW-1185">Reference proteome</keyword>
<keyword evidence="3" id="KW-0472">Membrane</keyword>
<evidence type="ECO:0000256" key="1">
    <source>
        <dbReference type="SAM" id="Coils"/>
    </source>
</evidence>
<gene>
    <name evidence="4" type="ORF">ABEB36_002058</name>
</gene>
<feature type="region of interest" description="Disordered" evidence="2">
    <location>
        <begin position="825"/>
        <end position="845"/>
    </location>
</feature>
<dbReference type="PANTHER" id="PTHR18939">
    <property type="entry name" value="RIBOSOME BINDING PROTEIN-1"/>
    <property type="match status" value="1"/>
</dbReference>